<feature type="transmembrane region" description="Helical" evidence="1">
    <location>
        <begin position="100"/>
        <end position="122"/>
    </location>
</feature>
<gene>
    <name evidence="2" type="ORF">AAFF_G00145620</name>
</gene>
<evidence type="ECO:0000313" key="3">
    <source>
        <dbReference type="Proteomes" id="UP001221898"/>
    </source>
</evidence>
<organism evidence="2 3">
    <name type="scientific">Aldrovandia affinis</name>
    <dbReference type="NCBI Taxonomy" id="143900"/>
    <lineage>
        <taxon>Eukaryota</taxon>
        <taxon>Metazoa</taxon>
        <taxon>Chordata</taxon>
        <taxon>Craniata</taxon>
        <taxon>Vertebrata</taxon>
        <taxon>Euteleostomi</taxon>
        <taxon>Actinopterygii</taxon>
        <taxon>Neopterygii</taxon>
        <taxon>Teleostei</taxon>
        <taxon>Notacanthiformes</taxon>
        <taxon>Halosauridae</taxon>
        <taxon>Aldrovandia</taxon>
    </lineage>
</organism>
<dbReference type="AlphaFoldDB" id="A0AAD7T0R3"/>
<keyword evidence="1" id="KW-0472">Membrane</keyword>
<dbReference type="EMBL" id="JAINUG010000020">
    <property type="protein sequence ID" value="KAJ8412295.1"/>
    <property type="molecule type" value="Genomic_DNA"/>
</dbReference>
<dbReference type="Proteomes" id="UP001221898">
    <property type="component" value="Unassembled WGS sequence"/>
</dbReference>
<reference evidence="2" key="1">
    <citation type="journal article" date="2023" name="Science">
        <title>Genome structures resolve the early diversification of teleost fishes.</title>
        <authorList>
            <person name="Parey E."/>
            <person name="Louis A."/>
            <person name="Montfort J."/>
            <person name="Bouchez O."/>
            <person name="Roques C."/>
            <person name="Iampietro C."/>
            <person name="Lluch J."/>
            <person name="Castinel A."/>
            <person name="Donnadieu C."/>
            <person name="Desvignes T."/>
            <person name="Floi Bucao C."/>
            <person name="Jouanno E."/>
            <person name="Wen M."/>
            <person name="Mejri S."/>
            <person name="Dirks R."/>
            <person name="Jansen H."/>
            <person name="Henkel C."/>
            <person name="Chen W.J."/>
            <person name="Zahm M."/>
            <person name="Cabau C."/>
            <person name="Klopp C."/>
            <person name="Thompson A.W."/>
            <person name="Robinson-Rechavi M."/>
            <person name="Braasch I."/>
            <person name="Lecointre G."/>
            <person name="Bobe J."/>
            <person name="Postlethwait J.H."/>
            <person name="Berthelot C."/>
            <person name="Roest Crollius H."/>
            <person name="Guiguen Y."/>
        </authorList>
    </citation>
    <scope>NUCLEOTIDE SEQUENCE</scope>
    <source>
        <strain evidence="2">NC1722</strain>
    </source>
</reference>
<sequence length="130" mass="14327">MGVTGSTNSPLPAAMPFPVITALPTTLPKQAATWGTPNAKRWKDNGLRSARFTMEFSEEPACFRDPRTTQSYDESLFQTNDSVLNETDGILSTTVKITIVVVYMVVCVVGLVGNCLVMYVIIRKVCLHRK</sequence>
<proteinExistence type="predicted"/>
<dbReference type="SUPFAM" id="SSF81321">
    <property type="entry name" value="Family A G protein-coupled receptor-like"/>
    <property type="match status" value="1"/>
</dbReference>
<dbReference type="Gene3D" id="6.20.400.20">
    <property type="match status" value="1"/>
</dbReference>
<name>A0AAD7T0R3_9TELE</name>
<evidence type="ECO:0000256" key="1">
    <source>
        <dbReference type="SAM" id="Phobius"/>
    </source>
</evidence>
<protein>
    <submittedName>
        <fullName evidence="2">Uncharacterized protein</fullName>
    </submittedName>
</protein>
<accession>A0AAD7T0R3</accession>
<evidence type="ECO:0000313" key="2">
    <source>
        <dbReference type="EMBL" id="KAJ8412295.1"/>
    </source>
</evidence>
<comment type="caution">
    <text evidence="2">The sequence shown here is derived from an EMBL/GenBank/DDBJ whole genome shotgun (WGS) entry which is preliminary data.</text>
</comment>
<keyword evidence="1" id="KW-0812">Transmembrane</keyword>
<keyword evidence="1" id="KW-1133">Transmembrane helix</keyword>
<keyword evidence="3" id="KW-1185">Reference proteome</keyword>